<dbReference type="Proteomes" id="UP000072189">
    <property type="component" value="Unassembled WGS sequence"/>
</dbReference>
<dbReference type="EMBL" id="LDRV01000080">
    <property type="protein sequence ID" value="KTS09917.1"/>
    <property type="molecule type" value="Genomic_DNA"/>
</dbReference>
<feature type="transmembrane region" description="Helical" evidence="1">
    <location>
        <begin position="160"/>
        <end position="181"/>
    </location>
</feature>
<evidence type="ECO:0000313" key="2">
    <source>
        <dbReference type="EMBL" id="KTS09917.1"/>
    </source>
</evidence>
<keyword evidence="1" id="KW-0472">Membrane</keyword>
<protein>
    <recommendedName>
        <fullName evidence="4">DUF1361 domain-containing protein</fullName>
    </recommendedName>
</protein>
<feature type="transmembrane region" description="Helical" evidence="1">
    <location>
        <begin position="121"/>
        <end position="148"/>
    </location>
</feature>
<organism evidence="2 3">
    <name type="scientific">Microbacterium testaceum</name>
    <name type="common">Aureobacterium testaceum</name>
    <name type="synonym">Brevibacterium testaceum</name>
    <dbReference type="NCBI Taxonomy" id="2033"/>
    <lineage>
        <taxon>Bacteria</taxon>
        <taxon>Bacillati</taxon>
        <taxon>Actinomycetota</taxon>
        <taxon>Actinomycetes</taxon>
        <taxon>Micrococcales</taxon>
        <taxon>Microbacteriaceae</taxon>
        <taxon>Microbacterium</taxon>
    </lineage>
</organism>
<dbReference type="InterPro" id="IPR009793">
    <property type="entry name" value="DUF1361"/>
</dbReference>
<dbReference type="RefSeq" id="WP_058614544.1">
    <property type="nucleotide sequence ID" value="NZ_LDRV01000080.1"/>
</dbReference>
<comment type="caution">
    <text evidence="2">The sequence shown here is derived from an EMBL/GenBank/DDBJ whole genome shotgun (WGS) entry which is preliminary data.</text>
</comment>
<feature type="transmembrane region" description="Helical" evidence="1">
    <location>
        <begin position="73"/>
        <end position="101"/>
    </location>
</feature>
<gene>
    <name evidence="2" type="ORF">RSA3_12115</name>
</gene>
<reference evidence="2 3" key="1">
    <citation type="journal article" date="2016" name="Front. Microbiol.">
        <title>Genomic Resource of Rice Seed Associated Bacteria.</title>
        <authorList>
            <person name="Midha S."/>
            <person name="Bansal K."/>
            <person name="Sharma S."/>
            <person name="Kumar N."/>
            <person name="Patil P.P."/>
            <person name="Chaudhry V."/>
            <person name="Patil P.B."/>
        </authorList>
    </citation>
    <scope>NUCLEOTIDE SEQUENCE [LARGE SCALE GENOMIC DNA]</scope>
    <source>
        <strain evidence="2 3">RSA3</strain>
    </source>
</reference>
<dbReference type="PATRIC" id="fig|2033.7.peg.3229"/>
<name>A0A147F669_MICTE</name>
<accession>A0A147F669</accession>
<sequence length="242" mass="26457">MIVLLAAAAVFALDVYAVVLVLLRAAVYRVHLYRPMLVNLGLSFVPVPLSLVAGFGFLLFVHYRSHPLESASVLEGVLAVMALALPTCAWLLMFPNSVYLITELNFSHRVENTPVPLWYDIVQTLALTLSGIANAILSLAPLQMFVIIGQQNGNQVTVESWVFSGVVILLGAVGVYLGRYLRFNSWDVRHPVSMARKLSSHLRERGKGLEAVGFVITHATLVALLYVPLFLFAWGSLVAAGL</sequence>
<keyword evidence="1" id="KW-0812">Transmembrane</keyword>
<dbReference type="Pfam" id="PF07099">
    <property type="entry name" value="DUF1361"/>
    <property type="match status" value="1"/>
</dbReference>
<feature type="transmembrane region" description="Helical" evidence="1">
    <location>
        <begin position="41"/>
        <end position="61"/>
    </location>
</feature>
<evidence type="ECO:0000313" key="3">
    <source>
        <dbReference type="Proteomes" id="UP000072189"/>
    </source>
</evidence>
<keyword evidence="1" id="KW-1133">Transmembrane helix</keyword>
<evidence type="ECO:0000256" key="1">
    <source>
        <dbReference type="SAM" id="Phobius"/>
    </source>
</evidence>
<dbReference type="AlphaFoldDB" id="A0A147F669"/>
<feature type="transmembrane region" description="Helical" evidence="1">
    <location>
        <begin position="211"/>
        <end position="234"/>
    </location>
</feature>
<proteinExistence type="predicted"/>
<evidence type="ECO:0008006" key="4">
    <source>
        <dbReference type="Google" id="ProtNLM"/>
    </source>
</evidence>